<proteinExistence type="predicted"/>
<organism evidence="2 3">
    <name type="scientific">Cnephaeus nilssonii</name>
    <name type="common">Northern bat</name>
    <name type="synonym">Eptesicus nilssonii</name>
    <dbReference type="NCBI Taxonomy" id="3371016"/>
    <lineage>
        <taxon>Eukaryota</taxon>
        <taxon>Metazoa</taxon>
        <taxon>Chordata</taxon>
        <taxon>Craniata</taxon>
        <taxon>Vertebrata</taxon>
        <taxon>Euteleostomi</taxon>
        <taxon>Mammalia</taxon>
        <taxon>Eutheria</taxon>
        <taxon>Laurasiatheria</taxon>
        <taxon>Chiroptera</taxon>
        <taxon>Yangochiroptera</taxon>
        <taxon>Vespertilionidae</taxon>
        <taxon>Cnephaeus</taxon>
    </lineage>
</organism>
<keyword evidence="3" id="KW-1185">Reference proteome</keyword>
<keyword evidence="1" id="KW-0812">Transmembrane</keyword>
<feature type="transmembrane region" description="Helical" evidence="1">
    <location>
        <begin position="20"/>
        <end position="46"/>
    </location>
</feature>
<dbReference type="AlphaFoldDB" id="A0AA40LL05"/>
<dbReference type="Proteomes" id="UP001177744">
    <property type="component" value="Unassembled WGS sequence"/>
</dbReference>
<dbReference type="EMBL" id="JAULJE010000011">
    <property type="protein sequence ID" value="KAK1337546.1"/>
    <property type="molecule type" value="Genomic_DNA"/>
</dbReference>
<comment type="caution">
    <text evidence="2">The sequence shown here is derived from an EMBL/GenBank/DDBJ whole genome shotgun (WGS) entry which is preliminary data.</text>
</comment>
<evidence type="ECO:0000256" key="1">
    <source>
        <dbReference type="SAM" id="Phobius"/>
    </source>
</evidence>
<protein>
    <submittedName>
        <fullName evidence="2">Uncharacterized protein</fullName>
    </submittedName>
</protein>
<sequence>MACGLPDRLSHSPVFLPADLAFITTMTFLWKVSAITVVSCLPLYVLKYLKRKLSPPSYSKLTS</sequence>
<evidence type="ECO:0000313" key="3">
    <source>
        <dbReference type="Proteomes" id="UP001177744"/>
    </source>
</evidence>
<evidence type="ECO:0000313" key="2">
    <source>
        <dbReference type="EMBL" id="KAK1337546.1"/>
    </source>
</evidence>
<accession>A0AA40LL05</accession>
<gene>
    <name evidence="2" type="ORF">QTO34_002178</name>
</gene>
<keyword evidence="1" id="KW-0472">Membrane</keyword>
<name>A0AA40LL05_CNENI</name>
<reference evidence="2" key="1">
    <citation type="submission" date="2023-06" db="EMBL/GenBank/DDBJ databases">
        <title>Reference genome for the Northern bat (Eptesicus nilssonii), a most northern bat species.</title>
        <authorList>
            <person name="Laine V.N."/>
            <person name="Pulliainen A.T."/>
            <person name="Lilley T.M."/>
        </authorList>
    </citation>
    <scope>NUCLEOTIDE SEQUENCE</scope>
    <source>
        <strain evidence="2">BLF_Eptnil</strain>
        <tissue evidence="2">Kidney</tissue>
    </source>
</reference>
<keyword evidence="1" id="KW-1133">Transmembrane helix</keyword>